<accession>A0A837G4C1</accession>
<name>A0A837G4C1_9VIBR</name>
<protein>
    <submittedName>
        <fullName evidence="1">Uncharacterized protein</fullName>
    </submittedName>
</protein>
<sequence length="205" mass="22933">MKKRLLPIPLILLIPILLLIVVTIAGLYRFSLSDEEIMAKFPNQAASSDAVMQSVFGLSTTNPWTVKVPESQAYTFMEELNPTKGLASGTYEDGEERGVVTVDTSKLLQITPTMFASIMTVSNQGSGVFYYLATFHYDDFRKRMISKEAQFLGDRIVVDALEKQQHNISVSIKQRDADQPMSQEPTISTTILFELTGQDSLERVE</sequence>
<dbReference type="EMBL" id="JXXR01000016">
    <property type="protein sequence ID" value="KJY71517.1"/>
    <property type="molecule type" value="Genomic_DNA"/>
</dbReference>
<comment type="caution">
    <text evidence="1">The sequence shown here is derived from an EMBL/GenBank/DDBJ whole genome shotgun (WGS) entry which is preliminary data.</text>
</comment>
<dbReference type="AlphaFoldDB" id="A0A837G4C1"/>
<evidence type="ECO:0000313" key="1">
    <source>
        <dbReference type="EMBL" id="KJY71517.1"/>
    </source>
</evidence>
<reference evidence="1" key="1">
    <citation type="journal article" date="2015" name="BMC Genomics">
        <title>Genome mining reveals unlocked bioactive potential of marine Gram-negative bacteria.</title>
        <authorList>
            <person name="Machado H."/>
            <person name="Sonnenschein E.C."/>
            <person name="Melchiorsen J."/>
            <person name="Gram L."/>
        </authorList>
    </citation>
    <scope>NUCLEOTIDE SEQUENCE</scope>
    <source>
        <strain evidence="1">S2052</strain>
    </source>
</reference>
<dbReference type="RefSeq" id="WP_038160001.1">
    <property type="nucleotide sequence ID" value="NZ_CP063052.1"/>
</dbReference>
<organism evidence="1">
    <name type="scientific">Vibrio coralliilyticus</name>
    <dbReference type="NCBI Taxonomy" id="190893"/>
    <lineage>
        <taxon>Bacteria</taxon>
        <taxon>Pseudomonadati</taxon>
        <taxon>Pseudomonadota</taxon>
        <taxon>Gammaproteobacteria</taxon>
        <taxon>Vibrionales</taxon>
        <taxon>Vibrionaceae</taxon>
        <taxon>Vibrio</taxon>
    </lineage>
</organism>
<proteinExistence type="predicted"/>
<gene>
    <name evidence="1" type="ORF">TW71_16055</name>
</gene>